<dbReference type="Gene3D" id="2.40.50.90">
    <property type="match status" value="1"/>
</dbReference>
<proteinExistence type="predicted"/>
<accession>A0A3S8U350</accession>
<feature type="domain" description="TNase-like" evidence="1">
    <location>
        <begin position="59"/>
        <end position="161"/>
    </location>
</feature>
<dbReference type="OrthoDB" id="9792155at2"/>
<dbReference type="KEGG" id="taw:EI545_03565"/>
<evidence type="ECO:0000313" key="2">
    <source>
        <dbReference type="EMBL" id="AZL57995.1"/>
    </source>
</evidence>
<reference evidence="2 3" key="1">
    <citation type="submission" date="2018-12" db="EMBL/GenBank/DDBJ databases">
        <title>Complete genome sequencing of Tabrizicola sp. K13M18.</title>
        <authorList>
            <person name="Bae J.-W."/>
        </authorList>
    </citation>
    <scope>NUCLEOTIDE SEQUENCE [LARGE SCALE GENOMIC DNA]</scope>
    <source>
        <strain evidence="2 3">K13M18</strain>
    </source>
</reference>
<dbReference type="RefSeq" id="WP_125324196.1">
    <property type="nucleotide sequence ID" value="NZ_CP034328.1"/>
</dbReference>
<dbReference type="InterPro" id="IPR035437">
    <property type="entry name" value="SNase_OB-fold_sf"/>
</dbReference>
<sequence length="171" mass="18658">MARLLRPARAPGPVTRLLQRLVSPRFYLKTAMTALVLGLILVPTVADLVNAALKPVSGEGETCRILRVIDGDTVSLMCPEEGLESARLMGFDTPEKYAPQCLSEFIAAERASWALRTMIQKADQLAITRDGTDRFGRALVRLELDGVDVARLMVRAGHARINTGGPRGSWC</sequence>
<keyword evidence="3" id="KW-1185">Reference proteome</keyword>
<protein>
    <recommendedName>
        <fullName evidence="1">TNase-like domain-containing protein</fullName>
    </recommendedName>
</protein>
<dbReference type="EMBL" id="CP034328">
    <property type="protein sequence ID" value="AZL57995.1"/>
    <property type="molecule type" value="Genomic_DNA"/>
</dbReference>
<dbReference type="InterPro" id="IPR016071">
    <property type="entry name" value="Staphylococal_nuclease_OB-fold"/>
</dbReference>
<dbReference type="AlphaFoldDB" id="A0A3S8U350"/>
<evidence type="ECO:0000313" key="3">
    <source>
        <dbReference type="Proteomes" id="UP000282002"/>
    </source>
</evidence>
<name>A0A3S8U350_9RHOB</name>
<organism evidence="2 3">
    <name type="scientific">Tabrizicola piscis</name>
    <dbReference type="NCBI Taxonomy" id="2494374"/>
    <lineage>
        <taxon>Bacteria</taxon>
        <taxon>Pseudomonadati</taxon>
        <taxon>Pseudomonadota</taxon>
        <taxon>Alphaproteobacteria</taxon>
        <taxon>Rhodobacterales</taxon>
        <taxon>Paracoccaceae</taxon>
        <taxon>Tabrizicola</taxon>
    </lineage>
</organism>
<dbReference type="Proteomes" id="UP000282002">
    <property type="component" value="Chromosome"/>
</dbReference>
<evidence type="ECO:0000259" key="1">
    <source>
        <dbReference type="PROSITE" id="PS50830"/>
    </source>
</evidence>
<dbReference type="Pfam" id="PF00565">
    <property type="entry name" value="SNase"/>
    <property type="match status" value="1"/>
</dbReference>
<gene>
    <name evidence="2" type="ORF">EI545_03565</name>
</gene>
<dbReference type="PROSITE" id="PS50830">
    <property type="entry name" value="TNASE_3"/>
    <property type="match status" value="1"/>
</dbReference>
<dbReference type="SUPFAM" id="SSF50199">
    <property type="entry name" value="Staphylococcal nuclease"/>
    <property type="match status" value="1"/>
</dbReference>